<evidence type="ECO:0000256" key="1">
    <source>
        <dbReference type="ARBA" id="ARBA00000085"/>
    </source>
</evidence>
<evidence type="ECO:0000256" key="4">
    <source>
        <dbReference type="ARBA" id="ARBA00023012"/>
    </source>
</evidence>
<dbReference type="SUPFAM" id="SSF55874">
    <property type="entry name" value="ATPase domain of HSP90 chaperone/DNA topoisomerase II/histidine kinase"/>
    <property type="match status" value="1"/>
</dbReference>
<dbReference type="PANTHER" id="PTHR43065:SF50">
    <property type="entry name" value="HISTIDINE KINASE"/>
    <property type="match status" value="1"/>
</dbReference>
<dbReference type="PANTHER" id="PTHR43065">
    <property type="entry name" value="SENSOR HISTIDINE KINASE"/>
    <property type="match status" value="1"/>
</dbReference>
<dbReference type="PROSITE" id="PS50109">
    <property type="entry name" value="HIS_KIN"/>
    <property type="match status" value="1"/>
</dbReference>
<dbReference type="EMBL" id="NTFS01000238">
    <property type="protein sequence ID" value="PAX52446.1"/>
    <property type="molecule type" value="Genomic_DNA"/>
</dbReference>
<comment type="caution">
    <text evidence="8">The sequence shown here is derived from an EMBL/GenBank/DDBJ whole genome shotgun (WGS) entry which is preliminary data.</text>
</comment>
<proteinExistence type="predicted"/>
<keyword evidence="9" id="KW-1185">Reference proteome</keyword>
<dbReference type="OrthoDB" id="438708at2"/>
<keyword evidence="3 8" id="KW-0808">Transferase</keyword>
<feature type="domain" description="CBS" evidence="7">
    <location>
        <begin position="28"/>
        <end position="88"/>
    </location>
</feature>
<protein>
    <recommendedName>
        <fullName evidence="2">histidine kinase</fullName>
        <ecNumber evidence="2">2.7.13.3</ecNumber>
    </recommendedName>
</protein>
<dbReference type="InterPro" id="IPR004358">
    <property type="entry name" value="Sig_transdc_His_kin-like_C"/>
</dbReference>
<evidence type="ECO:0000259" key="7">
    <source>
        <dbReference type="PROSITE" id="PS51371"/>
    </source>
</evidence>
<dbReference type="InterPro" id="IPR003594">
    <property type="entry name" value="HATPase_dom"/>
</dbReference>
<evidence type="ECO:0000259" key="6">
    <source>
        <dbReference type="PROSITE" id="PS50109"/>
    </source>
</evidence>
<evidence type="ECO:0000313" key="8">
    <source>
        <dbReference type="EMBL" id="PAX52446.1"/>
    </source>
</evidence>
<evidence type="ECO:0000313" key="9">
    <source>
        <dbReference type="Proteomes" id="UP000218238"/>
    </source>
</evidence>
<reference evidence="8 9" key="1">
    <citation type="submission" date="2017-08" db="EMBL/GenBank/DDBJ databases">
        <title>Draft genome sequence of filamentous cyanobacterium Calothrix elsteri CCALA 953.</title>
        <authorList>
            <person name="Gagunashvili A.N."/>
            <person name="Elster J."/>
            <person name="Andresson O.S."/>
        </authorList>
    </citation>
    <scope>NUCLEOTIDE SEQUENCE [LARGE SCALE GENOMIC DNA]</scope>
    <source>
        <strain evidence="8 9">CCALA 953</strain>
    </source>
</reference>
<organism evidence="8 9">
    <name type="scientific">Brunnivagina elsteri CCALA 953</name>
    <dbReference type="NCBI Taxonomy" id="987040"/>
    <lineage>
        <taxon>Bacteria</taxon>
        <taxon>Bacillati</taxon>
        <taxon>Cyanobacteriota</taxon>
        <taxon>Cyanophyceae</taxon>
        <taxon>Nostocales</taxon>
        <taxon>Calotrichaceae</taxon>
        <taxon>Brunnivagina</taxon>
    </lineage>
</organism>
<dbReference type="InterPro" id="IPR036890">
    <property type="entry name" value="HATPase_C_sf"/>
</dbReference>
<feature type="domain" description="Histidine kinase" evidence="6">
    <location>
        <begin position="189"/>
        <end position="455"/>
    </location>
</feature>
<dbReference type="SUPFAM" id="SSF54631">
    <property type="entry name" value="CBS-domain pair"/>
    <property type="match status" value="1"/>
</dbReference>
<dbReference type="InterPro" id="IPR046342">
    <property type="entry name" value="CBS_dom_sf"/>
</dbReference>
<sequence>MQQNFVSEISKPFLPEGNKSDLGIESTLQELSLYIFEVETSCTGAEVAKIFEKNPLLPGVILQEEGKYVGMISRRQLLEFLIRPFGKEIFFDQPLSILHSYTRTGILTLPDTTSILAAMQLSLRRSPELLAEPIVVKTLPDTYSLLDVHELNIASWQIRGIETQVRYERSQAQIIQNDKMASLGRLVDGVAHEILDPVNFIWGNLTHLSNYSQDLMKLVTAYMREYPNASEEINTIKEDIEFDFLDQDLSKSLASIRTGAERLKKLVNSLQNFCHIDTIHPKPVDLHVCLDSIILLINSRIKGEIIIVKNYGYLPPIYCFLGQLNQVFMNLLSRAVDGLLDEAIRQQYNLDNLDTIAYDRKPQIEITTEVITQLSTTSYMGDSRWVSIRIQDNGVGMSEKQLQQITESFSIGKRAEKETSLEATYRIVTARHGGKLNVRSQLGKGTEFEILLPLV</sequence>
<dbReference type="PRINTS" id="PR00344">
    <property type="entry name" value="BCTRLSENSOR"/>
</dbReference>
<keyword evidence="4" id="KW-0902">Two-component regulatory system</keyword>
<dbReference type="InterPro" id="IPR000644">
    <property type="entry name" value="CBS_dom"/>
</dbReference>
<dbReference type="AlphaFoldDB" id="A0A2A2TFJ6"/>
<comment type="catalytic activity">
    <reaction evidence="1">
        <text>ATP + protein L-histidine = ADP + protein N-phospho-L-histidine.</text>
        <dbReference type="EC" id="2.7.13.3"/>
    </reaction>
</comment>
<dbReference type="SUPFAM" id="SSF47384">
    <property type="entry name" value="Homodimeric domain of signal transducing histidine kinase"/>
    <property type="match status" value="1"/>
</dbReference>
<evidence type="ECO:0000256" key="2">
    <source>
        <dbReference type="ARBA" id="ARBA00012438"/>
    </source>
</evidence>
<dbReference type="InterPro" id="IPR005467">
    <property type="entry name" value="His_kinase_dom"/>
</dbReference>
<dbReference type="Gene3D" id="3.30.565.10">
    <property type="entry name" value="Histidine kinase-like ATPase, C-terminal domain"/>
    <property type="match status" value="1"/>
</dbReference>
<dbReference type="GO" id="GO:0000155">
    <property type="term" value="F:phosphorelay sensor kinase activity"/>
    <property type="evidence" value="ECO:0007669"/>
    <property type="project" value="InterPro"/>
</dbReference>
<dbReference type="Gene3D" id="1.10.287.130">
    <property type="match status" value="1"/>
</dbReference>
<accession>A0A2A2TFJ6</accession>
<name>A0A2A2TFJ6_9CYAN</name>
<evidence type="ECO:0000256" key="3">
    <source>
        <dbReference type="ARBA" id="ARBA00022777"/>
    </source>
</evidence>
<dbReference type="Proteomes" id="UP000218238">
    <property type="component" value="Unassembled WGS sequence"/>
</dbReference>
<dbReference type="RefSeq" id="WP_095723248.1">
    <property type="nucleotide sequence ID" value="NZ_NTFS01000238.1"/>
</dbReference>
<dbReference type="InterPro" id="IPR036097">
    <property type="entry name" value="HisK_dim/P_sf"/>
</dbReference>
<dbReference type="PROSITE" id="PS51371">
    <property type="entry name" value="CBS"/>
    <property type="match status" value="1"/>
</dbReference>
<dbReference type="Pfam" id="PF00571">
    <property type="entry name" value="CBS"/>
    <property type="match status" value="1"/>
</dbReference>
<keyword evidence="5" id="KW-0129">CBS domain</keyword>
<dbReference type="EC" id="2.7.13.3" evidence="2"/>
<gene>
    <name evidence="8" type="ORF">CK510_19305</name>
</gene>
<dbReference type="Pfam" id="PF02518">
    <property type="entry name" value="HATPase_c"/>
    <property type="match status" value="1"/>
</dbReference>
<evidence type="ECO:0000256" key="5">
    <source>
        <dbReference type="PROSITE-ProRule" id="PRU00703"/>
    </source>
</evidence>
<keyword evidence="3 8" id="KW-0418">Kinase</keyword>